<reference evidence="1 2" key="1">
    <citation type="journal article" date="2009" name="Stand. Genomic Sci.">
        <title>Complete genome sequence of Catenulispora acidiphila type strain (ID 139908).</title>
        <authorList>
            <person name="Copeland A."/>
            <person name="Lapidus A."/>
            <person name="Glavina Del Rio T."/>
            <person name="Nolan M."/>
            <person name="Lucas S."/>
            <person name="Chen F."/>
            <person name="Tice H."/>
            <person name="Cheng J.F."/>
            <person name="Bruce D."/>
            <person name="Goodwin L."/>
            <person name="Pitluck S."/>
            <person name="Mikhailova N."/>
            <person name="Pati A."/>
            <person name="Ivanova N."/>
            <person name="Mavromatis K."/>
            <person name="Chen A."/>
            <person name="Palaniappan K."/>
            <person name="Chain P."/>
            <person name="Land M."/>
            <person name="Hauser L."/>
            <person name="Chang Y.J."/>
            <person name="Jeffries C.D."/>
            <person name="Chertkov O."/>
            <person name="Brettin T."/>
            <person name="Detter J.C."/>
            <person name="Han C."/>
            <person name="Ali Z."/>
            <person name="Tindall B.J."/>
            <person name="Goker M."/>
            <person name="Bristow J."/>
            <person name="Eisen J.A."/>
            <person name="Markowitz V."/>
            <person name="Hugenholtz P."/>
            <person name="Kyrpides N.C."/>
            <person name="Klenk H.P."/>
        </authorList>
    </citation>
    <scope>NUCLEOTIDE SEQUENCE [LARGE SCALE GENOMIC DNA]</scope>
    <source>
        <strain evidence="2">DSM 44928 / JCM 14897 / NBRC 102108 / NRRL B-24433 / ID139908</strain>
    </source>
</reference>
<gene>
    <name evidence="1" type="ordered locus">Caci_2878</name>
</gene>
<dbReference type="RefSeq" id="WP_012787080.1">
    <property type="nucleotide sequence ID" value="NC_013131.1"/>
</dbReference>
<dbReference type="InParanoid" id="C7Q2P5"/>
<dbReference type="Proteomes" id="UP000000851">
    <property type="component" value="Chromosome"/>
</dbReference>
<sequence>MNMLKRLYAHLYSAELSAAAWIDTRPVGRLIQLSWCHQGLRPWILSGFTVVFIALKRPDMTGLAVTTAVMLPAIAFARIAAKSHYILNEEDRACPYCPPRSDGDGRGGVWLNLGDDIPPAPAPMAEYDDQQIRDWAEDLDGQLAALIADMRRAEAGD</sequence>
<dbReference type="AlphaFoldDB" id="C7Q2P5"/>
<organism evidence="1 2">
    <name type="scientific">Catenulispora acidiphila (strain DSM 44928 / JCM 14897 / NBRC 102108 / NRRL B-24433 / ID139908)</name>
    <dbReference type="NCBI Taxonomy" id="479433"/>
    <lineage>
        <taxon>Bacteria</taxon>
        <taxon>Bacillati</taxon>
        <taxon>Actinomycetota</taxon>
        <taxon>Actinomycetes</taxon>
        <taxon>Catenulisporales</taxon>
        <taxon>Catenulisporaceae</taxon>
        <taxon>Catenulispora</taxon>
    </lineage>
</organism>
<evidence type="ECO:0000313" key="1">
    <source>
        <dbReference type="EMBL" id="ACU71787.1"/>
    </source>
</evidence>
<evidence type="ECO:0000313" key="2">
    <source>
        <dbReference type="Proteomes" id="UP000000851"/>
    </source>
</evidence>
<dbReference type="HOGENOM" id="CLU_1674740_0_0_11"/>
<name>C7Q2P5_CATAD</name>
<dbReference type="KEGG" id="cai:Caci_2878"/>
<proteinExistence type="predicted"/>
<accession>C7Q2P5</accession>
<dbReference type="EMBL" id="CP001700">
    <property type="protein sequence ID" value="ACU71787.1"/>
    <property type="molecule type" value="Genomic_DNA"/>
</dbReference>
<protein>
    <submittedName>
        <fullName evidence="1">Uncharacterized protein</fullName>
    </submittedName>
</protein>
<dbReference type="STRING" id="479433.Caci_2878"/>
<keyword evidence="2" id="KW-1185">Reference proteome</keyword>